<comment type="PTM">
    <text evidence="11">The Fe-S cluster can be nitrosylated by nitric oxide (NO).</text>
</comment>
<proteinExistence type="inferred from homology"/>
<dbReference type="HAMAP" id="MF_01479">
    <property type="entry name" value="WhiB"/>
    <property type="match status" value="1"/>
</dbReference>
<evidence type="ECO:0000256" key="10">
    <source>
        <dbReference type="ARBA" id="ARBA00023163"/>
    </source>
</evidence>
<gene>
    <name evidence="11" type="primary">whiB</name>
    <name evidence="14" type="ORF">RM446_12575</name>
</gene>
<comment type="subcellular location">
    <subcellularLocation>
        <location evidence="1 11">Cytoplasm</location>
    </subcellularLocation>
</comment>
<feature type="binding site" evidence="11">
    <location>
        <position position="58"/>
    </location>
    <ligand>
        <name>[4Fe-4S] cluster</name>
        <dbReference type="ChEBI" id="CHEBI:49883"/>
    </ligand>
</feature>
<comment type="cofactor">
    <cofactor evidence="11">
        <name>[4Fe-4S] cluster</name>
        <dbReference type="ChEBI" id="CHEBI:49883"/>
    </cofactor>
    <text evidence="11">Binds 1 [4Fe-4S] cluster per subunit. Following nitrosylation of the [4Fe-4S] cluster binds 1 [4Fe-8(NO)] cluster per subunit.</text>
</comment>
<sequence>MTGYRAHEPGTANLAARSRWDWAQHAACQGESLELFFGPDGERLPQREVREEKAKAICQQQCPVRTECLEYAIAKPEKYGTWAGLNEDERASLRRSRMRRGELASRPQTCAYGHPRTEANTRTDKHGYRRCLPCYQQGSRRTGHRGAAA</sequence>
<reference evidence="15" key="1">
    <citation type="submission" date="2023-07" db="EMBL/GenBank/DDBJ databases">
        <title>30 novel species of actinomycetes from the DSMZ collection.</title>
        <authorList>
            <person name="Nouioui I."/>
        </authorList>
    </citation>
    <scope>NUCLEOTIDE SEQUENCE [LARGE SCALE GENOMIC DNA]</scope>
    <source>
        <strain evidence="15">DSM 45055</strain>
    </source>
</reference>
<accession>A0ABU2KUH2</accession>
<keyword evidence="6 11" id="KW-0411">Iron-sulfur</keyword>
<keyword evidence="15" id="KW-1185">Reference proteome</keyword>
<dbReference type="InterPro" id="IPR034768">
    <property type="entry name" value="4FE4S_WBL"/>
</dbReference>
<evidence type="ECO:0000256" key="3">
    <source>
        <dbReference type="ARBA" id="ARBA00022485"/>
    </source>
</evidence>
<comment type="caution">
    <text evidence="14">The sequence shown here is derived from an EMBL/GenBank/DDBJ whole genome shotgun (WGS) entry which is preliminary data.</text>
</comment>
<feature type="region of interest" description="Disordered" evidence="12">
    <location>
        <begin position="96"/>
        <end position="121"/>
    </location>
</feature>
<keyword evidence="3 11" id="KW-0004">4Fe-4S</keyword>
<organism evidence="14 15">
    <name type="scientific">Streptomonospora wellingtoniae</name>
    <dbReference type="NCBI Taxonomy" id="3075544"/>
    <lineage>
        <taxon>Bacteria</taxon>
        <taxon>Bacillati</taxon>
        <taxon>Actinomycetota</taxon>
        <taxon>Actinomycetes</taxon>
        <taxon>Streptosporangiales</taxon>
        <taxon>Nocardiopsidaceae</taxon>
        <taxon>Streptomonospora</taxon>
    </lineage>
</organism>
<evidence type="ECO:0000256" key="9">
    <source>
        <dbReference type="ARBA" id="ARBA00023157"/>
    </source>
</evidence>
<comment type="similarity">
    <text evidence="2 11">Belongs to the WhiB family.</text>
</comment>
<dbReference type="Pfam" id="PF02467">
    <property type="entry name" value="Whib"/>
    <property type="match status" value="1"/>
</dbReference>
<evidence type="ECO:0000313" key="14">
    <source>
        <dbReference type="EMBL" id="MDT0302950.1"/>
    </source>
</evidence>
<dbReference type="PANTHER" id="PTHR38839">
    <property type="entry name" value="TRANSCRIPTIONAL REGULATOR WHID-RELATED"/>
    <property type="match status" value="1"/>
</dbReference>
<keyword evidence="4 11" id="KW-0479">Metal-binding</keyword>
<evidence type="ECO:0000256" key="12">
    <source>
        <dbReference type="SAM" id="MobiDB-lite"/>
    </source>
</evidence>
<feature type="binding site" evidence="11">
    <location>
        <position position="28"/>
    </location>
    <ligand>
        <name>[4Fe-4S] cluster</name>
        <dbReference type="ChEBI" id="CHEBI:49883"/>
    </ligand>
</feature>
<keyword evidence="5 11" id="KW-0408">Iron</keyword>
<keyword evidence="10 11" id="KW-0804">Transcription</keyword>
<evidence type="ECO:0000256" key="7">
    <source>
        <dbReference type="ARBA" id="ARBA00023015"/>
    </source>
</evidence>
<evidence type="ECO:0000259" key="13">
    <source>
        <dbReference type="PROSITE" id="PS51674"/>
    </source>
</evidence>
<feature type="binding site" evidence="11">
    <location>
        <position position="68"/>
    </location>
    <ligand>
        <name>[4Fe-4S] cluster</name>
        <dbReference type="ChEBI" id="CHEBI:49883"/>
    </ligand>
</feature>
<evidence type="ECO:0000256" key="8">
    <source>
        <dbReference type="ARBA" id="ARBA00023125"/>
    </source>
</evidence>
<evidence type="ECO:0000256" key="6">
    <source>
        <dbReference type="ARBA" id="ARBA00023014"/>
    </source>
</evidence>
<dbReference type="Proteomes" id="UP001183226">
    <property type="component" value="Unassembled WGS sequence"/>
</dbReference>
<dbReference type="PROSITE" id="PS51674">
    <property type="entry name" value="4FE4S_WBL"/>
    <property type="match status" value="1"/>
</dbReference>
<dbReference type="RefSeq" id="WP_311545435.1">
    <property type="nucleotide sequence ID" value="NZ_JAVREK010000011.1"/>
</dbReference>
<protein>
    <recommendedName>
        <fullName evidence="11">Transcriptional regulator WhiB</fullName>
    </recommendedName>
</protein>
<evidence type="ECO:0000256" key="2">
    <source>
        <dbReference type="ARBA" id="ARBA00006597"/>
    </source>
</evidence>
<comment type="PTM">
    <text evidence="11">Upon Fe-S cluster removal intramolecular disulfide bonds are formed.</text>
</comment>
<evidence type="ECO:0000256" key="5">
    <source>
        <dbReference type="ARBA" id="ARBA00023004"/>
    </source>
</evidence>
<evidence type="ECO:0000256" key="1">
    <source>
        <dbReference type="ARBA" id="ARBA00004496"/>
    </source>
</evidence>
<keyword evidence="8 11" id="KW-0238">DNA-binding</keyword>
<comment type="function">
    <text evidence="11">Acts as a transcriptional regulator. Probably redox-responsive. The apo- but not holo-form probably binds DNA.</text>
</comment>
<evidence type="ECO:0000256" key="11">
    <source>
        <dbReference type="HAMAP-Rule" id="MF_01479"/>
    </source>
</evidence>
<dbReference type="InterPro" id="IPR003482">
    <property type="entry name" value="Whib"/>
</dbReference>
<keyword evidence="7 11" id="KW-0805">Transcription regulation</keyword>
<feature type="domain" description="4Fe-4S Wbl-type" evidence="13">
    <location>
        <begin position="27"/>
        <end position="92"/>
    </location>
</feature>
<keyword evidence="9 11" id="KW-1015">Disulfide bond</keyword>
<name>A0ABU2KUH2_9ACTN</name>
<feature type="binding site" evidence="11">
    <location>
        <position position="62"/>
    </location>
    <ligand>
        <name>[4Fe-4S] cluster</name>
        <dbReference type="ChEBI" id="CHEBI:49883"/>
    </ligand>
</feature>
<keyword evidence="11" id="KW-0963">Cytoplasm</keyword>
<dbReference type="EMBL" id="JAVREK010000011">
    <property type="protein sequence ID" value="MDT0302950.1"/>
    <property type="molecule type" value="Genomic_DNA"/>
</dbReference>
<evidence type="ECO:0000256" key="4">
    <source>
        <dbReference type="ARBA" id="ARBA00022723"/>
    </source>
</evidence>
<evidence type="ECO:0000313" key="15">
    <source>
        <dbReference type="Proteomes" id="UP001183226"/>
    </source>
</evidence>